<comment type="caution">
    <text evidence="2">The sequence shown here is derived from an EMBL/GenBank/DDBJ whole genome shotgun (WGS) entry which is preliminary data.</text>
</comment>
<dbReference type="EMBL" id="JAUHGV010000029">
    <property type="protein sequence ID" value="MDN4014465.1"/>
    <property type="molecule type" value="Genomic_DNA"/>
</dbReference>
<accession>A0AAJ1VKL2</accession>
<organism evidence="2 3">
    <name type="scientific">Chryseobacterium gambrini</name>
    <dbReference type="NCBI Taxonomy" id="373672"/>
    <lineage>
        <taxon>Bacteria</taxon>
        <taxon>Pseudomonadati</taxon>
        <taxon>Bacteroidota</taxon>
        <taxon>Flavobacteriia</taxon>
        <taxon>Flavobacteriales</taxon>
        <taxon>Weeksellaceae</taxon>
        <taxon>Chryseobacterium group</taxon>
        <taxon>Chryseobacterium</taxon>
    </lineage>
</organism>
<dbReference type="InterPro" id="IPR058684">
    <property type="entry name" value="YopA_M"/>
</dbReference>
<evidence type="ECO:0000313" key="2">
    <source>
        <dbReference type="EMBL" id="MDN4014465.1"/>
    </source>
</evidence>
<protein>
    <recommendedName>
        <fullName evidence="1">YopA central domain-containing protein</fullName>
    </recommendedName>
</protein>
<gene>
    <name evidence="2" type="ORF">QX233_18495</name>
</gene>
<dbReference type="AlphaFoldDB" id="A0AAJ1VKL2"/>
<reference evidence="2" key="1">
    <citation type="submission" date="2023-06" db="EMBL/GenBank/DDBJ databases">
        <title>Two Chryseobacterium gambrini strains from China.</title>
        <authorList>
            <person name="Zeng J."/>
            <person name="Wu Y."/>
        </authorList>
    </citation>
    <scope>NUCLEOTIDE SEQUENCE</scope>
    <source>
        <strain evidence="2">SQ219</strain>
    </source>
</reference>
<evidence type="ECO:0000313" key="3">
    <source>
        <dbReference type="Proteomes" id="UP001225933"/>
    </source>
</evidence>
<name>A0AAJ1VKL2_9FLAO</name>
<dbReference type="Proteomes" id="UP001225933">
    <property type="component" value="Unassembled WGS sequence"/>
</dbReference>
<proteinExistence type="predicted"/>
<sequence length="447" mass="52131">MSIEKNIAVTPLIKFEKPNEKFIIHDGDFELRNSKSEILKVNGKIYFKWFPHIGPKFKGEILNGESCSSFFEEEKLQFIINKNVVADCYISNQTIGGNHIISGGFFGNILLGDKSLSSQKFKFSVLNIEDFFGEDIEFKTEHTTKYSKGRILLKNKKFEILIDKDFNYKEKFNLLKEEGGFHILYNGEINFFKDSLNYKQINEILEILSNFLSFVSGKKNVPLFVSAIHQDEILYQDYTGYHNYPYEYRPSWSNLYTTDYLNDLFQNFYEIWKVNTESKFFLSSIIHWYTEINCNSGYSEGSLILAQTALELLYNWIVIETKKLIIGKDSESISASNKIRLLISQLSISYEVPAKFARLEKYRKDSKLTDGIEAIVQIRNAIVHSQEEKRKKLSEIDNMAIYEAVQLSLWYIELSLLYVLKFDAKYSNRCSVELVSSYKLELPPWSK</sequence>
<dbReference type="RefSeq" id="WP_214588119.1">
    <property type="nucleotide sequence ID" value="NZ_JAUHGV010000029.1"/>
</dbReference>
<evidence type="ECO:0000259" key="1">
    <source>
        <dbReference type="Pfam" id="PF26308"/>
    </source>
</evidence>
<dbReference type="Pfam" id="PF26308">
    <property type="entry name" value="YopA_M"/>
    <property type="match status" value="1"/>
</dbReference>
<feature type="domain" description="YopA central" evidence="1">
    <location>
        <begin position="117"/>
        <end position="248"/>
    </location>
</feature>